<dbReference type="eggNOG" id="COG3848">
    <property type="taxonomic scope" value="Bacteria"/>
</dbReference>
<proteinExistence type="predicted"/>
<dbReference type="InParanoid" id="D1C8T9"/>
<dbReference type="Pfam" id="PF00391">
    <property type="entry name" value="PEP-utilizers"/>
    <property type="match status" value="1"/>
</dbReference>
<dbReference type="EMBL" id="CP001824">
    <property type="protein sequence ID" value="ACZ40232.1"/>
    <property type="molecule type" value="Genomic_DNA"/>
</dbReference>
<reference evidence="3 4" key="2">
    <citation type="journal article" date="2010" name="Stand. Genomic Sci.">
        <title>Complete genome sequence of Desulfohalobium retbaense type strain (HR(100)).</title>
        <authorList>
            <person name="Spring S."/>
            <person name="Nolan M."/>
            <person name="Lapidus A."/>
            <person name="Glavina Del Rio T."/>
            <person name="Copeland A."/>
            <person name="Tice H."/>
            <person name="Cheng J.F."/>
            <person name="Lucas S."/>
            <person name="Land M."/>
            <person name="Chen F."/>
            <person name="Bruce D."/>
            <person name="Goodwin L."/>
            <person name="Pitluck S."/>
            <person name="Ivanova N."/>
            <person name="Mavromatis K."/>
            <person name="Mikhailova N."/>
            <person name="Pati A."/>
            <person name="Chen A."/>
            <person name="Palaniappan K."/>
            <person name="Hauser L."/>
            <person name="Chang Y.J."/>
            <person name="Jeffries C.D."/>
            <person name="Munk C."/>
            <person name="Kiss H."/>
            <person name="Chain P."/>
            <person name="Han C."/>
            <person name="Brettin T."/>
            <person name="Detter J.C."/>
            <person name="Schuler E."/>
            <person name="Goker M."/>
            <person name="Rohde M."/>
            <person name="Bristow J."/>
            <person name="Eisen J.A."/>
            <person name="Markowitz V."/>
            <person name="Hugenholtz P."/>
            <person name="Kyrpides N.C."/>
            <person name="Klenk H.P."/>
        </authorList>
    </citation>
    <scope>NUCLEOTIDE SEQUENCE [LARGE SCALE GENOMIC DNA]</scope>
    <source>
        <strain evidence="4">ATCC 49802 / DSM 20745 / S 6022</strain>
    </source>
</reference>
<evidence type="ECO:0000256" key="1">
    <source>
        <dbReference type="SAM" id="Coils"/>
    </source>
</evidence>
<dbReference type="KEGG" id="sti:Sthe_2819"/>
<dbReference type="InterPro" id="IPR008279">
    <property type="entry name" value="PEP-util_enz_mobile_dom"/>
</dbReference>
<dbReference type="NCBIfam" id="NF006151">
    <property type="entry name" value="PRK08296.1-3"/>
    <property type="match status" value="1"/>
</dbReference>
<accession>D1C8T9</accession>
<reference evidence="4" key="1">
    <citation type="submission" date="2009-11" db="EMBL/GenBank/DDBJ databases">
        <title>The complete chromosome 2 of Sphaerobacter thermophilus DSM 20745.</title>
        <authorList>
            <person name="Lucas S."/>
            <person name="Copeland A."/>
            <person name="Lapidus A."/>
            <person name="Glavina del Rio T."/>
            <person name="Dalin E."/>
            <person name="Tice H."/>
            <person name="Bruce D."/>
            <person name="Goodwin L."/>
            <person name="Pitluck S."/>
            <person name="Kyrpides N."/>
            <person name="Mavromatis K."/>
            <person name="Ivanova N."/>
            <person name="Mikhailova N."/>
            <person name="LaButti K.M."/>
            <person name="Clum A."/>
            <person name="Sun H.I."/>
            <person name="Brettin T."/>
            <person name="Detter J.C."/>
            <person name="Han C."/>
            <person name="Larimer F."/>
            <person name="Land M."/>
            <person name="Hauser L."/>
            <person name="Markowitz V."/>
            <person name="Cheng J.F."/>
            <person name="Hugenholtz P."/>
            <person name="Woyke T."/>
            <person name="Wu D."/>
            <person name="Steenblock K."/>
            <person name="Schneider S."/>
            <person name="Pukall R."/>
            <person name="Goeker M."/>
            <person name="Klenk H.P."/>
            <person name="Eisen J.A."/>
        </authorList>
    </citation>
    <scope>NUCLEOTIDE SEQUENCE [LARGE SCALE GENOMIC DNA]</scope>
    <source>
        <strain evidence="4">ATCC 49802 / DSM 20745 / S 6022</strain>
    </source>
</reference>
<keyword evidence="1" id="KW-0175">Coiled coil</keyword>
<evidence type="ECO:0000313" key="4">
    <source>
        <dbReference type="Proteomes" id="UP000002027"/>
    </source>
</evidence>
<dbReference type="Proteomes" id="UP000002027">
    <property type="component" value="Chromosome 2"/>
</dbReference>
<protein>
    <submittedName>
        <fullName evidence="3">PEP-utilising protein mobile region</fullName>
    </submittedName>
</protein>
<dbReference type="OrthoDB" id="9765468at2"/>
<evidence type="ECO:0000259" key="2">
    <source>
        <dbReference type="Pfam" id="PF00391"/>
    </source>
</evidence>
<dbReference type="PANTHER" id="PTHR43615:SF1">
    <property type="entry name" value="PPDK_N DOMAIN-CONTAINING PROTEIN"/>
    <property type="match status" value="1"/>
</dbReference>
<dbReference type="STRING" id="479434.Sthe_2819"/>
<name>D1C8T9_SPHTD</name>
<feature type="domain" description="PEP-utilising enzyme mobile" evidence="2">
    <location>
        <begin position="530"/>
        <end position="600"/>
    </location>
</feature>
<dbReference type="HOGENOM" id="CLU_031538_0_0_0"/>
<sequence>MSGELRFPSPFEVETPLGAEGWQEMYPKHVLFSEERRESEEARLWFYNGMHFPEPMTPFDIITAESFYVAIGEMSARFFCIPPAMGIDFRVLNGYVYINSIPVLDPQEVQERAQLFQRRAGHYYANWERIYEGWRERVKQEIAALRAVSFPELPDIEPDELVFAERGIGTSMSVLEGYNRVIESLFRLAQIHSEIVMIGFAAYLTFYDFCKQAFPEISDQQITGMIGAIDVSMLRPDEEFKALARRAVELGIADKFVEGRDWQEVFAELRQSDAGQAWLREWDERSDPWFYVNSGGGLQHHFRAWVDDPSPIFGALIDYIRRVERGENLERDIEAQRQERDRITAEYRELLRTDEDRKAFDELIGLVRKVYFSIEDHRFFADHWYMSTFWNKLRELGQLFVDHGFFREVDDMFYLHWTEVSQALTDLLLSWSVGGEALGPRHWPSVVERRKAILAKLRKFNPPPALGVVPETIADPAIVMLWGITPDRLRAWLTPADGDGNILRGFPASSGTVEGPARVISSVNELETVQDGEILVCPVTEPSWAPIFTKVRGTVTDIGGVMSHAAIVTREYNIPAVLGTGVATKRIRTGQRIRVDGDQGIVTILD</sequence>
<dbReference type="NCBIfam" id="NF006153">
    <property type="entry name" value="PRK08296.1-5"/>
    <property type="match status" value="1"/>
</dbReference>
<dbReference type="SUPFAM" id="SSF52009">
    <property type="entry name" value="Phosphohistidine domain"/>
    <property type="match status" value="1"/>
</dbReference>
<dbReference type="Gene3D" id="3.50.30.10">
    <property type="entry name" value="Phosphohistidine domain"/>
    <property type="match status" value="1"/>
</dbReference>
<dbReference type="AlphaFoldDB" id="D1C8T9"/>
<dbReference type="PANTHER" id="PTHR43615">
    <property type="entry name" value="PHOSPHOENOLPYRUVATE SYNTHASE-RELATED"/>
    <property type="match status" value="1"/>
</dbReference>
<organism evidence="3 4">
    <name type="scientific">Sphaerobacter thermophilus (strain ATCC 49802 / DSM 20745 / KCCM 41009 / NCIMB 13125 / S 6022)</name>
    <dbReference type="NCBI Taxonomy" id="479434"/>
    <lineage>
        <taxon>Bacteria</taxon>
        <taxon>Pseudomonadati</taxon>
        <taxon>Thermomicrobiota</taxon>
        <taxon>Thermomicrobia</taxon>
        <taxon>Sphaerobacterales</taxon>
        <taxon>Sphaerobacterineae</taxon>
        <taxon>Sphaerobacteraceae</taxon>
        <taxon>Sphaerobacter</taxon>
    </lineage>
</organism>
<feature type="coiled-coil region" evidence="1">
    <location>
        <begin position="326"/>
        <end position="353"/>
    </location>
</feature>
<evidence type="ECO:0000313" key="3">
    <source>
        <dbReference type="EMBL" id="ACZ40232.1"/>
    </source>
</evidence>
<keyword evidence="4" id="KW-1185">Reference proteome</keyword>
<dbReference type="InterPro" id="IPR051549">
    <property type="entry name" value="PEP_Utilizing_Enz"/>
</dbReference>
<gene>
    <name evidence="3" type="ordered locus">Sthe_2819</name>
</gene>
<dbReference type="InterPro" id="IPR036637">
    <property type="entry name" value="Phosphohistidine_dom_sf"/>
</dbReference>
<dbReference type="RefSeq" id="WP_012873268.1">
    <property type="nucleotide sequence ID" value="NC_013524.1"/>
</dbReference>
<dbReference type="GO" id="GO:0016772">
    <property type="term" value="F:transferase activity, transferring phosphorus-containing groups"/>
    <property type="evidence" value="ECO:0007669"/>
    <property type="project" value="InterPro"/>
</dbReference>